<gene>
    <name evidence="7" type="ORF">V5O48_006456</name>
</gene>
<comment type="similarity">
    <text evidence="5">Belongs to the class VI-like SAM-binding methyltransferase superfamily. Isoprenylcysteine carboxyl methyltransferase family.</text>
</comment>
<dbReference type="InterPro" id="IPR007269">
    <property type="entry name" value="ICMT_MeTrfase"/>
</dbReference>
<dbReference type="EMBL" id="JBAHYK010000297">
    <property type="protein sequence ID" value="KAL0575501.1"/>
    <property type="molecule type" value="Genomic_DNA"/>
</dbReference>
<keyword evidence="2 5" id="KW-0812">Transmembrane</keyword>
<organism evidence="7 8">
    <name type="scientific">Marasmius crinis-equi</name>
    <dbReference type="NCBI Taxonomy" id="585013"/>
    <lineage>
        <taxon>Eukaryota</taxon>
        <taxon>Fungi</taxon>
        <taxon>Dikarya</taxon>
        <taxon>Basidiomycota</taxon>
        <taxon>Agaricomycotina</taxon>
        <taxon>Agaricomycetes</taxon>
        <taxon>Agaricomycetidae</taxon>
        <taxon>Agaricales</taxon>
        <taxon>Marasmiineae</taxon>
        <taxon>Marasmiaceae</taxon>
        <taxon>Marasmius</taxon>
    </lineage>
</organism>
<keyword evidence="5" id="KW-0256">Endoplasmic reticulum</keyword>
<dbReference type="Proteomes" id="UP001465976">
    <property type="component" value="Unassembled WGS sequence"/>
</dbReference>
<keyword evidence="8" id="KW-1185">Reference proteome</keyword>
<keyword evidence="4 5" id="KW-0472">Membrane</keyword>
<dbReference type="Pfam" id="PF04140">
    <property type="entry name" value="ICMT"/>
    <property type="match status" value="1"/>
</dbReference>
<dbReference type="PANTHER" id="PTHR12714:SF9">
    <property type="entry name" value="PROTEIN-S-ISOPRENYLCYSTEINE O-METHYLTRANSFERASE"/>
    <property type="match status" value="1"/>
</dbReference>
<evidence type="ECO:0000256" key="6">
    <source>
        <dbReference type="SAM" id="MobiDB-lite"/>
    </source>
</evidence>
<dbReference type="EC" id="2.1.1.100" evidence="5"/>
<evidence type="ECO:0000256" key="3">
    <source>
        <dbReference type="ARBA" id="ARBA00022989"/>
    </source>
</evidence>
<comment type="subcellular location">
    <subcellularLocation>
        <location evidence="5">Endoplasmic reticulum membrane</location>
        <topology evidence="5">Multi-pass membrane protein</topology>
    </subcellularLocation>
    <subcellularLocation>
        <location evidence="1">Membrane</location>
        <topology evidence="1">Multi-pass membrane protein</topology>
    </subcellularLocation>
</comment>
<sequence>MVGLEITVTPPHPPPLKDEEAPSTSWEILVKQRCGPALVKMICWFAAFSETIAIAASLAPSCSTSEIILRVLDGKGHVDAIHVSPLCVMGATLSIFGGITRYACYRELGSLFTFEMSIKREHRLVTTGPYSIARHPGYTGVLCTVIGIVIIHTAPGSWARECEALCSLVGMAVMFTYLALTGLISIGLLRRMEKEDEALRQMFKEEWDEWAKRVPWKLVPGMY</sequence>
<evidence type="ECO:0000313" key="8">
    <source>
        <dbReference type="Proteomes" id="UP001465976"/>
    </source>
</evidence>
<keyword evidence="5" id="KW-0949">S-adenosyl-L-methionine</keyword>
<feature type="transmembrane region" description="Helical" evidence="5">
    <location>
        <begin position="168"/>
        <end position="189"/>
    </location>
</feature>
<proteinExistence type="inferred from homology"/>
<keyword evidence="5" id="KW-0489">Methyltransferase</keyword>
<dbReference type="Gene3D" id="1.20.120.1630">
    <property type="match status" value="1"/>
</dbReference>
<reference evidence="7 8" key="1">
    <citation type="submission" date="2024-02" db="EMBL/GenBank/DDBJ databases">
        <title>A draft genome for the cacao thread blight pathogen Marasmius crinis-equi.</title>
        <authorList>
            <person name="Cohen S.P."/>
            <person name="Baruah I.K."/>
            <person name="Amoako-Attah I."/>
            <person name="Bukari Y."/>
            <person name="Meinhardt L.W."/>
            <person name="Bailey B.A."/>
        </authorList>
    </citation>
    <scope>NUCLEOTIDE SEQUENCE [LARGE SCALE GENOMIC DNA]</scope>
    <source>
        <strain evidence="7 8">GH-76</strain>
    </source>
</reference>
<feature type="region of interest" description="Disordered" evidence="6">
    <location>
        <begin position="1"/>
        <end position="20"/>
    </location>
</feature>
<name>A0ABR3FJD4_9AGAR</name>
<protein>
    <recommendedName>
        <fullName evidence="5">Protein-S-isoprenylcysteine O-methyltransferase</fullName>
        <ecNumber evidence="5">2.1.1.100</ecNumber>
    </recommendedName>
</protein>
<evidence type="ECO:0000256" key="5">
    <source>
        <dbReference type="RuleBase" id="RU362022"/>
    </source>
</evidence>
<evidence type="ECO:0000256" key="1">
    <source>
        <dbReference type="ARBA" id="ARBA00004141"/>
    </source>
</evidence>
<evidence type="ECO:0000256" key="4">
    <source>
        <dbReference type="ARBA" id="ARBA00023136"/>
    </source>
</evidence>
<evidence type="ECO:0000256" key="2">
    <source>
        <dbReference type="ARBA" id="ARBA00022692"/>
    </source>
</evidence>
<accession>A0ABR3FJD4</accession>
<comment type="catalytic activity">
    <reaction evidence="5">
        <text>[protein]-C-terminal S-[(2E,6E)-farnesyl]-L-cysteine + S-adenosyl-L-methionine = [protein]-C-terminal S-[(2E,6E)-farnesyl]-L-cysteine methyl ester + S-adenosyl-L-homocysteine</text>
        <dbReference type="Rhea" id="RHEA:21672"/>
        <dbReference type="Rhea" id="RHEA-COMP:12125"/>
        <dbReference type="Rhea" id="RHEA-COMP:12126"/>
        <dbReference type="ChEBI" id="CHEBI:57856"/>
        <dbReference type="ChEBI" id="CHEBI:59789"/>
        <dbReference type="ChEBI" id="CHEBI:90510"/>
        <dbReference type="ChEBI" id="CHEBI:90511"/>
        <dbReference type="EC" id="2.1.1.100"/>
    </reaction>
</comment>
<comment type="caution">
    <text evidence="7">The sequence shown here is derived from an EMBL/GenBank/DDBJ whole genome shotgun (WGS) entry which is preliminary data.</text>
</comment>
<keyword evidence="5" id="KW-0808">Transferase</keyword>
<comment type="caution">
    <text evidence="5">Lacks conserved residue(s) required for the propagation of feature annotation.</text>
</comment>
<dbReference type="PANTHER" id="PTHR12714">
    <property type="entry name" value="PROTEIN-S ISOPRENYLCYSTEINE O-METHYLTRANSFERASE"/>
    <property type="match status" value="1"/>
</dbReference>
<evidence type="ECO:0000313" key="7">
    <source>
        <dbReference type="EMBL" id="KAL0575501.1"/>
    </source>
</evidence>
<keyword evidence="3 5" id="KW-1133">Transmembrane helix</keyword>